<organism evidence="1 2">
    <name type="scientific">Nitrosomonas communis</name>
    <dbReference type="NCBI Taxonomy" id="44574"/>
    <lineage>
        <taxon>Bacteria</taxon>
        <taxon>Pseudomonadati</taxon>
        <taxon>Pseudomonadota</taxon>
        <taxon>Betaproteobacteria</taxon>
        <taxon>Nitrosomonadales</taxon>
        <taxon>Nitrosomonadaceae</taxon>
        <taxon>Nitrosomonas</taxon>
    </lineage>
</organism>
<dbReference type="AlphaFoldDB" id="A0A0F7KHT8"/>
<protein>
    <submittedName>
        <fullName evidence="1">Uncharacterized protein</fullName>
    </submittedName>
</protein>
<keyword evidence="2" id="KW-1185">Reference proteome</keyword>
<sequence length="77" mass="8588">MAGEFEAAWVSPIQHSQRDHSLYDVKDAELASLSECLRNNLAANLPACCAHNCEYGLMQDAQIHFQIAPLTFLILEI</sequence>
<reference evidence="2" key="1">
    <citation type="submission" date="2015-05" db="EMBL/GenBank/DDBJ databases">
        <title>Draft genome of Nitrosomonas communis strain Nm2.</title>
        <authorList>
            <person name="Kozlowski J.A."/>
            <person name="Kits K.D."/>
            <person name="Stein L.Y."/>
        </authorList>
    </citation>
    <scope>NUCLEOTIDE SEQUENCE [LARGE SCALE GENOMIC DNA]</scope>
    <source>
        <strain evidence="2">Nm2</strain>
    </source>
</reference>
<proteinExistence type="predicted"/>
<name>A0A0F7KHT8_9PROT</name>
<accession>A0A0F7KHT8</accession>
<dbReference type="Proteomes" id="UP000034156">
    <property type="component" value="Chromosome"/>
</dbReference>
<evidence type="ECO:0000313" key="1">
    <source>
        <dbReference type="EMBL" id="AKH38442.1"/>
    </source>
</evidence>
<evidence type="ECO:0000313" key="2">
    <source>
        <dbReference type="Proteomes" id="UP000034156"/>
    </source>
</evidence>
<dbReference type="EMBL" id="CP011451">
    <property type="protein sequence ID" value="AKH38442.1"/>
    <property type="molecule type" value="Genomic_DNA"/>
</dbReference>
<reference evidence="1 2" key="2">
    <citation type="journal article" date="2016" name="Genome Announc.">
        <title>Genome Sequence of Nitrosomonas communis Strain Nm2, a Mesophilic Ammonia-Oxidizing Bacterium Isolated from Mediterranean Soil.</title>
        <authorList>
            <person name="Kozlowski J.A."/>
            <person name="Kits K.D."/>
            <person name="Stein L.Y."/>
        </authorList>
    </citation>
    <scope>NUCLEOTIDE SEQUENCE [LARGE SCALE GENOMIC DNA]</scope>
    <source>
        <strain evidence="1 2">Nm2</strain>
    </source>
</reference>
<gene>
    <name evidence="1" type="ORF">AAW31_12590</name>
</gene>
<dbReference type="KEGG" id="nco:AAW31_12590"/>